<keyword evidence="4" id="KW-1185">Reference proteome</keyword>
<feature type="coiled-coil region" evidence="1">
    <location>
        <begin position="301"/>
        <end position="328"/>
    </location>
</feature>
<organism evidence="3 4">
    <name type="scientific">Bursaphelenchus okinawaensis</name>
    <dbReference type="NCBI Taxonomy" id="465554"/>
    <lineage>
        <taxon>Eukaryota</taxon>
        <taxon>Metazoa</taxon>
        <taxon>Ecdysozoa</taxon>
        <taxon>Nematoda</taxon>
        <taxon>Chromadorea</taxon>
        <taxon>Rhabditida</taxon>
        <taxon>Tylenchina</taxon>
        <taxon>Tylenchomorpha</taxon>
        <taxon>Aphelenchoidea</taxon>
        <taxon>Aphelenchoididae</taxon>
        <taxon>Bursaphelenchus</taxon>
    </lineage>
</organism>
<feature type="region of interest" description="Disordered" evidence="2">
    <location>
        <begin position="455"/>
        <end position="528"/>
    </location>
</feature>
<dbReference type="EMBL" id="CAJFDH010000002">
    <property type="protein sequence ID" value="CAD5212662.1"/>
    <property type="molecule type" value="Genomic_DNA"/>
</dbReference>
<comment type="caution">
    <text evidence="3">The sequence shown here is derived from an EMBL/GenBank/DDBJ whole genome shotgun (WGS) entry which is preliminary data.</text>
</comment>
<feature type="compositionally biased region" description="Polar residues" evidence="2">
    <location>
        <begin position="371"/>
        <end position="393"/>
    </location>
</feature>
<evidence type="ECO:0000256" key="1">
    <source>
        <dbReference type="SAM" id="Coils"/>
    </source>
</evidence>
<evidence type="ECO:0000313" key="4">
    <source>
        <dbReference type="Proteomes" id="UP000614601"/>
    </source>
</evidence>
<sequence>MPIKAQRLLEERHTSNLMVHNEDMTELNLDISLAKESNMGSPAMFSPASSTGHMSFDCPIPKRSGRSKHFNSMESEEDDEVFTKSTIENEKRRIRKYIINNFYFHLHKTKRQLNVEDDEEERFLKYAGISRNGGEYSENLKDEIPEIKEEEPEGFINKPKPFIAVDISCYAQKQADEFRKKLLEESELRKIYEPLEYPDVPAVSKEEAELKLLATMLIQVKKEQDEEDLVAPSCSTSSESTEQTPETSTEAWSRGEDLEYKNLERRLFVLNGMGRQVAAKYRRMFRAEVDCSSTDAMLTQRRRLRQRHEADQQKIEELNRKKYKLKKAPITACSAKRGRPGKKTSNHELSTPTTTTTPVPTTPHNYKRPTLTYQTPVSKPTRISKSASTNHSPVPSMAKLLEATKPSSAFLREAPGAEFMMRPAIILGQNSKFSPDPVDVERIVRSIQNASSVVGNDNVQVSQERVKRKYTKRKHNDSKTESDATPVKVKVRGRRPTIDKEKQTKPRKDSLNSNLQVGRKPSKKQIAAEHQKRLEIDLGLVDERGDVSSSDGSFTLPAEIEEPCAFEECRIRDVLREAERNAIEWVQCDFCDKWFHCICALQSNRPVGQREVFRCRHLGCPSALFNEEMV</sequence>
<dbReference type="InterPro" id="IPR013083">
    <property type="entry name" value="Znf_RING/FYVE/PHD"/>
</dbReference>
<feature type="region of interest" description="Disordered" evidence="2">
    <location>
        <begin position="335"/>
        <end position="393"/>
    </location>
</feature>
<accession>A0A811K940</accession>
<feature type="compositionally biased region" description="Low complexity" evidence="2">
    <location>
        <begin position="351"/>
        <end position="363"/>
    </location>
</feature>
<proteinExistence type="predicted"/>
<dbReference type="EMBL" id="CAJFCW020000002">
    <property type="protein sequence ID" value="CAG9097154.1"/>
    <property type="molecule type" value="Genomic_DNA"/>
</dbReference>
<dbReference type="InterPro" id="IPR011011">
    <property type="entry name" value="Znf_FYVE_PHD"/>
</dbReference>
<feature type="compositionally biased region" description="Basic residues" evidence="2">
    <location>
        <begin position="466"/>
        <end position="476"/>
    </location>
</feature>
<feature type="compositionally biased region" description="Low complexity" evidence="2">
    <location>
        <begin position="235"/>
        <end position="250"/>
    </location>
</feature>
<dbReference type="Proteomes" id="UP000614601">
    <property type="component" value="Unassembled WGS sequence"/>
</dbReference>
<dbReference type="OrthoDB" id="5876916at2759"/>
<evidence type="ECO:0000256" key="2">
    <source>
        <dbReference type="SAM" id="MobiDB-lite"/>
    </source>
</evidence>
<dbReference type="Proteomes" id="UP000783686">
    <property type="component" value="Unassembled WGS sequence"/>
</dbReference>
<dbReference type="SUPFAM" id="SSF57903">
    <property type="entry name" value="FYVE/PHD zinc finger"/>
    <property type="match status" value="1"/>
</dbReference>
<feature type="region of interest" description="Disordered" evidence="2">
    <location>
        <begin position="228"/>
        <end position="255"/>
    </location>
</feature>
<gene>
    <name evidence="3" type="ORF">BOKJ2_LOCUS4463</name>
</gene>
<name>A0A811K940_9BILA</name>
<protein>
    <recommendedName>
        <fullName evidence="5">PHD-type domain-containing protein</fullName>
    </recommendedName>
</protein>
<dbReference type="AlphaFoldDB" id="A0A811K940"/>
<dbReference type="Gene3D" id="3.30.40.10">
    <property type="entry name" value="Zinc/RING finger domain, C3HC4 (zinc finger)"/>
    <property type="match status" value="1"/>
</dbReference>
<keyword evidence="1" id="KW-0175">Coiled coil</keyword>
<evidence type="ECO:0000313" key="3">
    <source>
        <dbReference type="EMBL" id="CAD5212662.1"/>
    </source>
</evidence>
<evidence type="ECO:0008006" key="5">
    <source>
        <dbReference type="Google" id="ProtNLM"/>
    </source>
</evidence>
<feature type="compositionally biased region" description="Basic and acidic residues" evidence="2">
    <location>
        <begin position="496"/>
        <end position="510"/>
    </location>
</feature>
<reference evidence="3" key="1">
    <citation type="submission" date="2020-09" db="EMBL/GenBank/DDBJ databases">
        <authorList>
            <person name="Kikuchi T."/>
        </authorList>
    </citation>
    <scope>NUCLEOTIDE SEQUENCE</scope>
    <source>
        <strain evidence="3">SH1</strain>
    </source>
</reference>